<name>A0A2T1K845_9GAMM</name>
<feature type="compositionally biased region" description="Acidic residues" evidence="1">
    <location>
        <begin position="54"/>
        <end position="65"/>
    </location>
</feature>
<comment type="caution">
    <text evidence="2">The sequence shown here is derived from an EMBL/GenBank/DDBJ whole genome shotgun (WGS) entry which is preliminary data.</text>
</comment>
<feature type="region of interest" description="Disordered" evidence="1">
    <location>
        <begin position="27"/>
        <end position="65"/>
    </location>
</feature>
<organism evidence="2 3">
    <name type="scientific">Marinobacter halophilus</name>
    <dbReference type="NCBI Taxonomy" id="1323740"/>
    <lineage>
        <taxon>Bacteria</taxon>
        <taxon>Pseudomonadati</taxon>
        <taxon>Pseudomonadota</taxon>
        <taxon>Gammaproteobacteria</taxon>
        <taxon>Pseudomonadales</taxon>
        <taxon>Marinobacteraceae</taxon>
        <taxon>Marinobacter</taxon>
    </lineage>
</organism>
<sequence>MNRSLLIKIVAFVLIIGGATMVLIKDDPQVPTGDINRIQPVMPAQESDNQRPEEDTDEIDDEEQR</sequence>
<gene>
    <name evidence="2" type="ORF">C7H08_14455</name>
</gene>
<protein>
    <submittedName>
        <fullName evidence="2">Uncharacterized protein</fullName>
    </submittedName>
</protein>
<dbReference type="Proteomes" id="UP000238385">
    <property type="component" value="Unassembled WGS sequence"/>
</dbReference>
<accession>A0A2T1K845</accession>
<proteinExistence type="predicted"/>
<keyword evidence="3" id="KW-1185">Reference proteome</keyword>
<dbReference type="AlphaFoldDB" id="A0A2T1K845"/>
<evidence type="ECO:0000313" key="2">
    <source>
        <dbReference type="EMBL" id="PSF06319.1"/>
    </source>
</evidence>
<evidence type="ECO:0000256" key="1">
    <source>
        <dbReference type="SAM" id="MobiDB-lite"/>
    </source>
</evidence>
<dbReference type="EMBL" id="PXNN01000017">
    <property type="protein sequence ID" value="PSF06319.1"/>
    <property type="molecule type" value="Genomic_DNA"/>
</dbReference>
<evidence type="ECO:0000313" key="3">
    <source>
        <dbReference type="Proteomes" id="UP000238385"/>
    </source>
</evidence>
<reference evidence="2 3" key="1">
    <citation type="submission" date="2018-03" db="EMBL/GenBank/DDBJ databases">
        <title>Marinobacter brunus sp. nov., a marine bacterium of Gamma-proteobacteria isolated from the surface seawater of the South China Sea.</title>
        <authorList>
            <person name="Cheng H."/>
            <person name="Wu Y.-H."/>
            <person name="Xamxidin M."/>
            <person name="Xu X.-W."/>
        </authorList>
    </citation>
    <scope>NUCLEOTIDE SEQUENCE [LARGE SCALE GENOMIC DNA]</scope>
    <source>
        <strain evidence="2 3">JCM 30472</strain>
    </source>
</reference>
<dbReference type="RefSeq" id="WP_106672950.1">
    <property type="nucleotide sequence ID" value="NZ_BMFE01000002.1"/>
</dbReference>